<dbReference type="InterPro" id="IPR000555">
    <property type="entry name" value="JAMM/MPN+_dom"/>
</dbReference>
<reference evidence="7 8" key="1">
    <citation type="journal article" date="2016" name="Nat. Commun.">
        <title>Thousands of microbial genomes shed light on interconnected biogeochemical processes in an aquifer system.</title>
        <authorList>
            <person name="Anantharaman K."/>
            <person name="Brown C.T."/>
            <person name="Hug L.A."/>
            <person name="Sharon I."/>
            <person name="Castelle C.J."/>
            <person name="Probst A.J."/>
            <person name="Thomas B.C."/>
            <person name="Singh A."/>
            <person name="Wilkins M.J."/>
            <person name="Karaoz U."/>
            <person name="Brodie E.L."/>
            <person name="Williams K.H."/>
            <person name="Hubbard S.S."/>
            <person name="Banfield J.F."/>
        </authorList>
    </citation>
    <scope>NUCLEOTIDE SEQUENCE [LARGE SCALE GENOMIC DNA]</scope>
    <source>
        <strain evidence="8">RBG_16_55_9</strain>
    </source>
</reference>
<dbReference type="InterPro" id="IPR051929">
    <property type="entry name" value="VirAsm_ModProt"/>
</dbReference>
<dbReference type="SUPFAM" id="SSF102712">
    <property type="entry name" value="JAB1/MPN domain"/>
    <property type="match status" value="1"/>
</dbReference>
<organism evidence="7 8">
    <name type="scientific">Fraserbacteria sp. (strain RBG_16_55_9)</name>
    <dbReference type="NCBI Taxonomy" id="1817864"/>
    <lineage>
        <taxon>Bacteria</taxon>
        <taxon>Candidatus Fraseribacteriota</taxon>
    </lineage>
</organism>
<dbReference type="GO" id="GO:0006508">
    <property type="term" value="P:proteolysis"/>
    <property type="evidence" value="ECO:0007669"/>
    <property type="project" value="UniProtKB-KW"/>
</dbReference>
<name>A0A1F5UV76_FRAXR</name>
<dbReference type="AlphaFoldDB" id="A0A1F5UV76"/>
<dbReference type="Proteomes" id="UP000179157">
    <property type="component" value="Unassembled WGS sequence"/>
</dbReference>
<keyword evidence="1" id="KW-0645">Protease</keyword>
<keyword evidence="5" id="KW-0482">Metalloprotease</keyword>
<dbReference type="InterPro" id="IPR028090">
    <property type="entry name" value="JAB_dom_prok"/>
</dbReference>
<dbReference type="Gene3D" id="3.40.140.10">
    <property type="entry name" value="Cytidine Deaminase, domain 2"/>
    <property type="match status" value="1"/>
</dbReference>
<dbReference type="SMART" id="SM00232">
    <property type="entry name" value="JAB_MPN"/>
    <property type="match status" value="1"/>
</dbReference>
<keyword evidence="2" id="KW-0479">Metal-binding</keyword>
<dbReference type="CDD" id="cd08070">
    <property type="entry name" value="MPN_like"/>
    <property type="match status" value="1"/>
</dbReference>
<dbReference type="EMBL" id="MFGX01000076">
    <property type="protein sequence ID" value="OGF54591.1"/>
    <property type="molecule type" value="Genomic_DNA"/>
</dbReference>
<gene>
    <name evidence="7" type="ORF">A2Z21_06885</name>
</gene>
<feature type="domain" description="JAB1/MPN/MOV34 metalloenzyme" evidence="6">
    <location>
        <begin position="3"/>
        <end position="138"/>
    </location>
</feature>
<evidence type="ECO:0000256" key="2">
    <source>
        <dbReference type="ARBA" id="ARBA00022723"/>
    </source>
</evidence>
<evidence type="ECO:0000256" key="3">
    <source>
        <dbReference type="ARBA" id="ARBA00022801"/>
    </source>
</evidence>
<comment type="caution">
    <text evidence="7">The sequence shown here is derived from an EMBL/GenBank/DDBJ whole genome shotgun (WGS) entry which is preliminary data.</text>
</comment>
<keyword evidence="4" id="KW-0862">Zinc</keyword>
<dbReference type="GO" id="GO:0008235">
    <property type="term" value="F:metalloexopeptidase activity"/>
    <property type="evidence" value="ECO:0007669"/>
    <property type="project" value="TreeGrafter"/>
</dbReference>
<sequence length="139" mass="15982">MSSVKIEEGDRRMIGTHGEQTYPHECCGILLGKMYDEIKVVEAVKPLDNARTDSKENRFLITPHEVRQGEREAHRSGLEIIGFYHSHPDEVASPSGYDLENAWPWLSYVIVSVIHGQAAEFRSWTLRDDRSRFDPEEIL</sequence>
<dbReference type="FunFam" id="3.40.140.10:FF:000085">
    <property type="entry name" value="Mov34/MPN/PAD-1 family protein"/>
    <property type="match status" value="1"/>
</dbReference>
<evidence type="ECO:0000259" key="6">
    <source>
        <dbReference type="SMART" id="SM00232"/>
    </source>
</evidence>
<evidence type="ECO:0000313" key="7">
    <source>
        <dbReference type="EMBL" id="OGF54591.1"/>
    </source>
</evidence>
<keyword evidence="3" id="KW-0378">Hydrolase</keyword>
<evidence type="ECO:0000256" key="1">
    <source>
        <dbReference type="ARBA" id="ARBA00022670"/>
    </source>
</evidence>
<accession>A0A1F5UV76</accession>
<evidence type="ECO:0000313" key="8">
    <source>
        <dbReference type="Proteomes" id="UP000179157"/>
    </source>
</evidence>
<dbReference type="GO" id="GO:0008270">
    <property type="term" value="F:zinc ion binding"/>
    <property type="evidence" value="ECO:0007669"/>
    <property type="project" value="TreeGrafter"/>
</dbReference>
<evidence type="ECO:0000256" key="4">
    <source>
        <dbReference type="ARBA" id="ARBA00022833"/>
    </source>
</evidence>
<dbReference type="STRING" id="1817864.A2Z21_06885"/>
<proteinExistence type="predicted"/>
<evidence type="ECO:0000256" key="5">
    <source>
        <dbReference type="ARBA" id="ARBA00023049"/>
    </source>
</evidence>
<dbReference type="PANTHER" id="PTHR34858:SF1">
    <property type="entry name" value="CYSO-CYSTEINE PEPTIDASE"/>
    <property type="match status" value="1"/>
</dbReference>
<dbReference type="PANTHER" id="PTHR34858">
    <property type="entry name" value="CYSO-CYSTEINE PEPTIDASE"/>
    <property type="match status" value="1"/>
</dbReference>
<protein>
    <recommendedName>
        <fullName evidence="6">JAB1/MPN/MOV34 metalloenzyme domain-containing protein</fullName>
    </recommendedName>
</protein>
<dbReference type="Pfam" id="PF14464">
    <property type="entry name" value="Prok-JAB"/>
    <property type="match status" value="1"/>
</dbReference>